<dbReference type="InterPro" id="IPR012338">
    <property type="entry name" value="Beta-lactam/transpept-like"/>
</dbReference>
<dbReference type="eggNOG" id="COG1680">
    <property type="taxonomic scope" value="Bacteria"/>
</dbReference>
<evidence type="ECO:0000259" key="1">
    <source>
        <dbReference type="Pfam" id="PF00144"/>
    </source>
</evidence>
<dbReference type="Proteomes" id="UP000019277">
    <property type="component" value="Unassembled WGS sequence"/>
</dbReference>
<name>W7ITX3_9PSEU</name>
<dbReference type="InterPro" id="IPR050491">
    <property type="entry name" value="AmpC-like"/>
</dbReference>
<comment type="caution">
    <text evidence="2">The sequence shown here is derived from an EMBL/GenBank/DDBJ whole genome shotgun (WGS) entry which is preliminary data.</text>
</comment>
<keyword evidence="3" id="KW-1185">Reference proteome</keyword>
<feature type="domain" description="Beta-lactamase-related" evidence="1">
    <location>
        <begin position="9"/>
        <end position="291"/>
    </location>
</feature>
<dbReference type="SUPFAM" id="SSF56601">
    <property type="entry name" value="beta-lactamase/transpeptidase-like"/>
    <property type="match status" value="1"/>
</dbReference>
<dbReference type="PANTHER" id="PTHR46825:SF7">
    <property type="entry name" value="D-ALANYL-D-ALANINE CARBOXYPEPTIDASE"/>
    <property type="match status" value="1"/>
</dbReference>
<organism evidence="2 3">
    <name type="scientific">Actinokineospora spheciospongiae</name>
    <dbReference type="NCBI Taxonomy" id="909613"/>
    <lineage>
        <taxon>Bacteria</taxon>
        <taxon>Bacillati</taxon>
        <taxon>Actinomycetota</taxon>
        <taxon>Actinomycetes</taxon>
        <taxon>Pseudonocardiales</taxon>
        <taxon>Pseudonocardiaceae</taxon>
        <taxon>Actinokineospora</taxon>
    </lineage>
</organism>
<evidence type="ECO:0000313" key="3">
    <source>
        <dbReference type="Proteomes" id="UP000019277"/>
    </source>
</evidence>
<sequence>MVTGCDRHEGGRPVTTATRFPIASVTKAVTATLVMVLAADGDLDLDEPIGPHVPQLREHPVAAATPRQLLSHTGGLAAAGATDPAHTASPLRYLVEHARSTDLVLPPGSGFSYSNAGYVLAGHLISDVTGMSWAEAVRTVLLTPLGIRPAFVVGAGPGEEDFAPGHVVGGLDGRTRPVRQTLSAAEAAAGALALSADDLVSFARLHTEAAAADPDLDGLLPAATARAMREPAPAAEPYGLAAGWGPGLAAFTDGGPPWWGHDGTGDGTSAHLRIQPEQDAVVALVTNASTGAALWRALVGELRALGVPVADQGPPPSGPSHPPPAECVGSYRNGATEYLVGDDGDQLSLAVDGVAVAVLRLRPDLGFTMHDTVSAGPPHEGRFLRDPVTGRVDRLQVTGRLASRAAPAAAPAHQP</sequence>
<proteinExistence type="predicted"/>
<accession>W7ITX3</accession>
<dbReference type="InterPro" id="IPR001466">
    <property type="entry name" value="Beta-lactam-related"/>
</dbReference>
<reference evidence="2 3" key="1">
    <citation type="journal article" date="2014" name="Genome Announc.">
        <title>Draft Genome Sequence of the Antitrypanosomally Active Sponge-Associated Bacterium Actinokineospora sp. Strain EG49.</title>
        <authorList>
            <person name="Harjes J."/>
            <person name="Ryu T."/>
            <person name="Abdelmohsen U.R."/>
            <person name="Moitinho-Silva L."/>
            <person name="Horn H."/>
            <person name="Ravasi T."/>
            <person name="Hentschel U."/>
        </authorList>
    </citation>
    <scope>NUCLEOTIDE SEQUENCE [LARGE SCALE GENOMIC DNA]</scope>
    <source>
        <strain evidence="2 3">EG49</strain>
    </source>
</reference>
<dbReference type="Pfam" id="PF00144">
    <property type="entry name" value="Beta-lactamase"/>
    <property type="match status" value="1"/>
</dbReference>
<evidence type="ECO:0000313" key="2">
    <source>
        <dbReference type="EMBL" id="EWC63813.1"/>
    </source>
</evidence>
<gene>
    <name evidence="2" type="ORF">UO65_0837</name>
</gene>
<dbReference type="AlphaFoldDB" id="W7ITX3"/>
<dbReference type="STRING" id="909613.UO65_0837"/>
<protein>
    <submittedName>
        <fullName evidence="2">Penicillin-binding protein 4 (PBP-4)</fullName>
    </submittedName>
</protein>
<dbReference type="PANTHER" id="PTHR46825">
    <property type="entry name" value="D-ALANYL-D-ALANINE-CARBOXYPEPTIDASE/ENDOPEPTIDASE AMPH"/>
    <property type="match status" value="1"/>
</dbReference>
<dbReference type="Gene3D" id="3.40.710.10">
    <property type="entry name" value="DD-peptidase/beta-lactamase superfamily"/>
    <property type="match status" value="1"/>
</dbReference>
<dbReference type="EMBL" id="AYXG01000032">
    <property type="protein sequence ID" value="EWC63813.1"/>
    <property type="molecule type" value="Genomic_DNA"/>
</dbReference>